<protein>
    <recommendedName>
        <fullName evidence="6">Secreted protein</fullName>
    </recommendedName>
</protein>
<accession>A0ABQ7MHN2</accession>
<evidence type="ECO:0000259" key="3">
    <source>
        <dbReference type="Pfam" id="PF25576"/>
    </source>
</evidence>
<dbReference type="Proteomes" id="UP000823674">
    <property type="component" value="Chromosome A05"/>
</dbReference>
<dbReference type="InterPro" id="IPR004274">
    <property type="entry name" value="FCP1_dom"/>
</dbReference>
<evidence type="ECO:0000259" key="2">
    <source>
        <dbReference type="Pfam" id="PF03031"/>
    </source>
</evidence>
<feature type="chain" id="PRO_5045946198" description="Secreted protein" evidence="1">
    <location>
        <begin position="27"/>
        <end position="191"/>
    </location>
</feature>
<gene>
    <name evidence="4" type="primary">A05g508260.1_BraROA</name>
    <name evidence="4" type="ORF">IGI04_020057</name>
</gene>
<evidence type="ECO:0000313" key="4">
    <source>
        <dbReference type="EMBL" id="KAG5398243.1"/>
    </source>
</evidence>
<keyword evidence="5" id="KW-1185">Reference proteome</keyword>
<dbReference type="InterPro" id="IPR023214">
    <property type="entry name" value="HAD_sf"/>
</dbReference>
<dbReference type="InterPro" id="IPR057987">
    <property type="entry name" value="TPR_RNF123/RKP"/>
</dbReference>
<dbReference type="EMBL" id="JADBGQ010000005">
    <property type="protein sequence ID" value="KAG5398243.1"/>
    <property type="molecule type" value="Genomic_DNA"/>
</dbReference>
<evidence type="ECO:0000256" key="1">
    <source>
        <dbReference type="SAM" id="SignalP"/>
    </source>
</evidence>
<name>A0ABQ7MHN2_BRACM</name>
<feature type="domain" description="E3 ubiquitin-protein ligase RNF123/RKP TPR repeat" evidence="3">
    <location>
        <begin position="27"/>
        <end position="69"/>
    </location>
</feature>
<feature type="domain" description="FCP1 homology" evidence="2">
    <location>
        <begin position="113"/>
        <end position="183"/>
    </location>
</feature>
<reference evidence="4 5" key="1">
    <citation type="submission" date="2021-03" db="EMBL/GenBank/DDBJ databases">
        <authorList>
            <person name="King G.J."/>
            <person name="Bancroft I."/>
            <person name="Baten A."/>
            <person name="Bloomfield J."/>
            <person name="Borpatragohain P."/>
            <person name="He Z."/>
            <person name="Irish N."/>
            <person name="Irwin J."/>
            <person name="Liu K."/>
            <person name="Mauleon R.P."/>
            <person name="Moore J."/>
            <person name="Morris R."/>
            <person name="Ostergaard L."/>
            <person name="Wang B."/>
            <person name="Wells R."/>
        </authorList>
    </citation>
    <scope>NUCLEOTIDE SEQUENCE [LARGE SCALE GENOMIC DNA]</scope>
    <source>
        <strain evidence="4">R-o-18</strain>
        <tissue evidence="4">Leaf</tissue>
    </source>
</reference>
<comment type="caution">
    <text evidence="4">The sequence shown here is derived from an EMBL/GenBank/DDBJ whole genome shotgun (WGS) entry which is preliminary data.</text>
</comment>
<evidence type="ECO:0008006" key="6">
    <source>
        <dbReference type="Google" id="ProtNLM"/>
    </source>
</evidence>
<organism evidence="4 5">
    <name type="scientific">Brassica rapa subsp. trilocularis</name>
    <dbReference type="NCBI Taxonomy" id="1813537"/>
    <lineage>
        <taxon>Eukaryota</taxon>
        <taxon>Viridiplantae</taxon>
        <taxon>Streptophyta</taxon>
        <taxon>Embryophyta</taxon>
        <taxon>Tracheophyta</taxon>
        <taxon>Spermatophyta</taxon>
        <taxon>Magnoliopsida</taxon>
        <taxon>eudicotyledons</taxon>
        <taxon>Gunneridae</taxon>
        <taxon>Pentapetalae</taxon>
        <taxon>rosids</taxon>
        <taxon>malvids</taxon>
        <taxon>Brassicales</taxon>
        <taxon>Brassicaceae</taxon>
        <taxon>Brassiceae</taxon>
        <taxon>Brassica</taxon>
    </lineage>
</organism>
<evidence type="ECO:0000313" key="5">
    <source>
        <dbReference type="Proteomes" id="UP000823674"/>
    </source>
</evidence>
<feature type="signal peptide" evidence="1">
    <location>
        <begin position="1"/>
        <end position="26"/>
    </location>
</feature>
<dbReference type="Pfam" id="PF25576">
    <property type="entry name" value="TPR_RNF123"/>
    <property type="match status" value="1"/>
</dbReference>
<proteinExistence type="predicted"/>
<keyword evidence="1" id="KW-0732">Signal</keyword>
<dbReference type="Pfam" id="PF03031">
    <property type="entry name" value="NIF"/>
    <property type="match status" value="1"/>
</dbReference>
<dbReference type="Gene3D" id="3.40.50.1000">
    <property type="entry name" value="HAD superfamily/HAD-like"/>
    <property type="match status" value="1"/>
</dbReference>
<sequence length="191" mass="21978">MYSSTRLSLTGFLFCLCLYAGNGVSAKEICVILELSSNLPRVLEVCTSAIPQAFLDGTDTNPSRLTERCLKLWYQEEMTKMNLTYHFGFMFVFDDLNVPNGIDYLTAHVEPEVLDLDPRLLHTTHLPRLTEAEKYLIKEAASITRDDLRKWNADCDDPMVFLTKLRPFVHDFLEEANKIFTIYTKGISRLR</sequence>